<dbReference type="InterPro" id="IPR058238">
    <property type="entry name" value="Lant_leader_dom"/>
</dbReference>
<proteinExistence type="predicted"/>
<evidence type="ECO:0008006" key="3">
    <source>
        <dbReference type="Google" id="ProtNLM"/>
    </source>
</evidence>
<accession>A0A9Q5GKG6</accession>
<dbReference type="NCBIfam" id="NF038153">
    <property type="entry name" value="lant_leader_L1a"/>
    <property type="match status" value="1"/>
</dbReference>
<reference evidence="1" key="1">
    <citation type="submission" date="2020-05" db="EMBL/GenBank/DDBJ databases">
        <title>Chitinophaga laudate sp. nov., isolated from a tropical peat swamp.</title>
        <authorList>
            <person name="Goh C.B.S."/>
            <person name="Lee M.S."/>
            <person name="Parimannan S."/>
            <person name="Pasbakhsh P."/>
            <person name="Yule C.M."/>
            <person name="Rajandas H."/>
            <person name="Loke S."/>
            <person name="Croft L."/>
            <person name="Tan J.B.L."/>
        </authorList>
    </citation>
    <scope>NUCLEOTIDE SEQUENCE</scope>
    <source>
        <strain evidence="1">Mgbs1</strain>
    </source>
</reference>
<organism evidence="1 2">
    <name type="scientific">Chitinophaga solisilvae</name>
    <dbReference type="NCBI Taxonomy" id="1233460"/>
    <lineage>
        <taxon>Bacteria</taxon>
        <taxon>Pseudomonadati</taxon>
        <taxon>Bacteroidota</taxon>
        <taxon>Chitinophagia</taxon>
        <taxon>Chitinophagales</taxon>
        <taxon>Chitinophagaceae</taxon>
        <taxon>Chitinophaga</taxon>
    </lineage>
</organism>
<gene>
    <name evidence="1" type="ORF">ECE50_005185</name>
</gene>
<dbReference type="EMBL" id="RIAR02000001">
    <property type="protein sequence ID" value="NSL86210.1"/>
    <property type="molecule type" value="Genomic_DNA"/>
</dbReference>
<evidence type="ECO:0000313" key="2">
    <source>
        <dbReference type="Proteomes" id="UP000281028"/>
    </source>
</evidence>
<dbReference type="Proteomes" id="UP000281028">
    <property type="component" value="Unassembled WGS sequence"/>
</dbReference>
<dbReference type="AlphaFoldDB" id="A0A9Q5GKG6"/>
<keyword evidence="2" id="KW-1185">Reference proteome</keyword>
<name>A0A9Q5GKG6_9BACT</name>
<sequence length="59" mass="6701">MKKKNINLKKKLVLKKETLTTLTPFQQAMLAGGFAIKETRTLDCETQPITGRPFCYLCP</sequence>
<evidence type="ECO:0000313" key="1">
    <source>
        <dbReference type="EMBL" id="NSL86210.1"/>
    </source>
</evidence>
<protein>
    <recommendedName>
        <fullName evidence="3">Class I lanthipeptide</fullName>
    </recommendedName>
</protein>
<comment type="caution">
    <text evidence="1">The sequence shown here is derived from an EMBL/GenBank/DDBJ whole genome shotgun (WGS) entry which is preliminary data.</text>
</comment>